<proteinExistence type="predicted"/>
<reference evidence="3" key="1">
    <citation type="submission" date="2013-10" db="EMBL/GenBank/DDBJ databases">
        <title>Genome sequencing of Onchocerca volvulus.</title>
        <authorList>
            <person name="Cotton J."/>
            <person name="Tsai J."/>
            <person name="Stanley E."/>
            <person name="Tracey A."/>
            <person name="Holroyd N."/>
            <person name="Lustigman S."/>
            <person name="Berriman M."/>
        </authorList>
    </citation>
    <scope>NUCLEOTIDE SEQUENCE</scope>
</reference>
<dbReference type="InterPro" id="IPR008042">
    <property type="entry name" value="Retrotrans_Pao"/>
</dbReference>
<dbReference type="EMBL" id="CMVM020000020">
    <property type="status" value="NOT_ANNOTATED_CDS"/>
    <property type="molecule type" value="Genomic_DNA"/>
</dbReference>
<dbReference type="Pfam" id="PF17921">
    <property type="entry name" value="Integrase_H2C2"/>
    <property type="match status" value="1"/>
</dbReference>
<dbReference type="InterPro" id="IPR041588">
    <property type="entry name" value="Integrase_H2C2"/>
</dbReference>
<organism evidence="2 3">
    <name type="scientific">Onchocerca volvulus</name>
    <dbReference type="NCBI Taxonomy" id="6282"/>
    <lineage>
        <taxon>Eukaryota</taxon>
        <taxon>Metazoa</taxon>
        <taxon>Ecdysozoa</taxon>
        <taxon>Nematoda</taxon>
        <taxon>Chromadorea</taxon>
        <taxon>Rhabditida</taxon>
        <taxon>Spirurina</taxon>
        <taxon>Spiruromorpha</taxon>
        <taxon>Filarioidea</taxon>
        <taxon>Onchocercidae</taxon>
        <taxon>Onchocerca</taxon>
    </lineage>
</organism>
<reference evidence="2" key="2">
    <citation type="submission" date="2022-06" db="UniProtKB">
        <authorList>
            <consortium name="EnsemblMetazoa"/>
        </authorList>
    </citation>
    <scope>IDENTIFICATION</scope>
</reference>
<dbReference type="AlphaFoldDB" id="A0A8R1TUW2"/>
<sequence>MELEDTTRRPSDQTTNITILCSNLRSIRTIGPSHTPLLIQDLWKKGMSWDEKLEPEEMRRCLELEKAFNQFDVIEVPRWTPQEYSEIHVFVDASEKALTRTILYVLRFLAKVSKEKIRNLKEFSKENSTSREYEKATQLLIKMAQSNITQKEIEHWGLRKDQNGNWRCVGRLRRTMPQIEDFPYFINKGKFAELIVKYYHEKLFHASAHYTWTKMRQRYWIPRGRAYIKKILRKICKGCAMWVVTPFEQPDFPPYPTARVTATRPFETVGVNLFGPIIIMENYAKTKRWVALFTCLATRAVHLEVMETMSTQQCVQAFRRFIG</sequence>
<evidence type="ECO:0000259" key="1">
    <source>
        <dbReference type="Pfam" id="PF17921"/>
    </source>
</evidence>
<accession>A0A8R1TUW2</accession>
<dbReference type="PANTHER" id="PTHR47331">
    <property type="entry name" value="PHD-TYPE DOMAIN-CONTAINING PROTEIN"/>
    <property type="match status" value="1"/>
</dbReference>
<keyword evidence="3" id="KW-1185">Reference proteome</keyword>
<evidence type="ECO:0000313" key="2">
    <source>
        <dbReference type="EnsemblMetazoa" id="OVOC486.1"/>
    </source>
</evidence>
<dbReference type="GO" id="GO:0003676">
    <property type="term" value="F:nucleic acid binding"/>
    <property type="evidence" value="ECO:0007669"/>
    <property type="project" value="InterPro"/>
</dbReference>
<dbReference type="Gene3D" id="3.30.420.10">
    <property type="entry name" value="Ribonuclease H-like superfamily/Ribonuclease H"/>
    <property type="match status" value="1"/>
</dbReference>
<dbReference type="EnsemblMetazoa" id="OVOC486.1">
    <property type="protein sequence ID" value="OVOC486.1"/>
    <property type="gene ID" value="WBGene00237295"/>
</dbReference>
<dbReference type="Proteomes" id="UP000024404">
    <property type="component" value="Unassembled WGS sequence"/>
</dbReference>
<dbReference type="Pfam" id="PF05380">
    <property type="entry name" value="Peptidase_A17"/>
    <property type="match status" value="1"/>
</dbReference>
<feature type="domain" description="Integrase zinc-binding" evidence="1">
    <location>
        <begin position="190"/>
        <end position="240"/>
    </location>
</feature>
<dbReference type="InterPro" id="IPR036397">
    <property type="entry name" value="RNaseH_sf"/>
</dbReference>
<dbReference type="OMA" id="IIMENYA"/>
<protein>
    <submittedName>
        <fullName evidence="2">Integrase_H2C2 domain-containing protein</fullName>
    </submittedName>
</protein>
<name>A0A8R1TUW2_ONCVO</name>
<evidence type="ECO:0000313" key="3">
    <source>
        <dbReference type="Proteomes" id="UP000024404"/>
    </source>
</evidence>